<organism evidence="1 2">
    <name type="scientific">Melastoma candidum</name>
    <dbReference type="NCBI Taxonomy" id="119954"/>
    <lineage>
        <taxon>Eukaryota</taxon>
        <taxon>Viridiplantae</taxon>
        <taxon>Streptophyta</taxon>
        <taxon>Embryophyta</taxon>
        <taxon>Tracheophyta</taxon>
        <taxon>Spermatophyta</taxon>
        <taxon>Magnoliopsida</taxon>
        <taxon>eudicotyledons</taxon>
        <taxon>Gunneridae</taxon>
        <taxon>Pentapetalae</taxon>
        <taxon>rosids</taxon>
        <taxon>malvids</taxon>
        <taxon>Myrtales</taxon>
        <taxon>Melastomataceae</taxon>
        <taxon>Melastomatoideae</taxon>
        <taxon>Melastomateae</taxon>
        <taxon>Melastoma</taxon>
    </lineage>
</organism>
<accession>A0ACB9L5R7</accession>
<dbReference type="EMBL" id="CM042891">
    <property type="protein sequence ID" value="KAI4304664.1"/>
    <property type="molecule type" value="Genomic_DNA"/>
</dbReference>
<gene>
    <name evidence="1" type="ORF">MLD38_040141</name>
</gene>
<proteinExistence type="predicted"/>
<comment type="caution">
    <text evidence="1">The sequence shown here is derived from an EMBL/GenBank/DDBJ whole genome shotgun (WGS) entry which is preliminary data.</text>
</comment>
<sequence>MFNPEFDDSFFLSPFSFTPSMPLLTIPDELGPCSAFGSVSKAMKAFETPHNNSGSSSGGSCISSPSCGSNVMEFGFMQRSCSNLSLQKDSGYFLPFGSTLEFADPEDPFIRRVGSTGDLERIDGGFSKVLRSRGSQLMSESNMIIEKLSRTSRYSPEEKKERIKRYRSKRALRNFNKKIKYACRKTLADGRPRIRGRFARNDEIEKTGPQPPWDRVIELGEEEEEEEPYDYNNWVIEFLDACALGTESN</sequence>
<dbReference type="Proteomes" id="UP001057402">
    <property type="component" value="Chromosome 12"/>
</dbReference>
<keyword evidence="2" id="KW-1185">Reference proteome</keyword>
<name>A0ACB9L5R7_9MYRT</name>
<protein>
    <submittedName>
        <fullName evidence="1">Uncharacterized protein</fullName>
    </submittedName>
</protein>
<evidence type="ECO:0000313" key="2">
    <source>
        <dbReference type="Proteomes" id="UP001057402"/>
    </source>
</evidence>
<reference evidence="2" key="1">
    <citation type="journal article" date="2023" name="Front. Plant Sci.">
        <title>Chromosomal-level genome assembly of Melastoma candidum provides insights into trichome evolution.</title>
        <authorList>
            <person name="Zhong Y."/>
            <person name="Wu W."/>
            <person name="Sun C."/>
            <person name="Zou P."/>
            <person name="Liu Y."/>
            <person name="Dai S."/>
            <person name="Zhou R."/>
        </authorList>
    </citation>
    <scope>NUCLEOTIDE SEQUENCE [LARGE SCALE GENOMIC DNA]</scope>
</reference>
<evidence type="ECO:0000313" key="1">
    <source>
        <dbReference type="EMBL" id="KAI4304664.1"/>
    </source>
</evidence>